<feature type="domain" description="Tail sheath protein C-terminal" evidence="3">
    <location>
        <begin position="602"/>
        <end position="705"/>
    </location>
</feature>
<proteinExistence type="inferred from homology"/>
<dbReference type="Gene3D" id="3.40.50.11780">
    <property type="match status" value="2"/>
</dbReference>
<reference evidence="5" key="1">
    <citation type="submission" date="2018-05" db="EMBL/GenBank/DDBJ databases">
        <authorList>
            <person name="Du Z."/>
            <person name="Wang X."/>
        </authorList>
    </citation>
    <scope>NUCLEOTIDE SEQUENCE [LARGE SCALE GENOMIC DNA]</scope>
    <source>
        <strain evidence="5">CQN31</strain>
    </source>
</reference>
<name>A0A317FES1_9PROT</name>
<evidence type="ECO:0000256" key="1">
    <source>
        <dbReference type="ARBA" id="ARBA00008005"/>
    </source>
</evidence>
<dbReference type="AlphaFoldDB" id="A0A317FES1"/>
<dbReference type="EMBL" id="QGNA01000002">
    <property type="protein sequence ID" value="PWS37604.1"/>
    <property type="molecule type" value="Genomic_DNA"/>
</dbReference>
<evidence type="ECO:0000313" key="5">
    <source>
        <dbReference type="Proteomes" id="UP000245765"/>
    </source>
</evidence>
<comment type="caution">
    <text evidence="4">The sequence shown here is derived from an EMBL/GenBank/DDBJ whole genome shotgun (WGS) entry which is preliminary data.</text>
</comment>
<evidence type="ECO:0000256" key="2">
    <source>
        <dbReference type="SAM" id="MobiDB-lite"/>
    </source>
</evidence>
<accession>A0A317FES1</accession>
<gene>
    <name evidence="4" type="ORF">DFH01_12350</name>
</gene>
<dbReference type="PANTHER" id="PTHR35861:SF1">
    <property type="entry name" value="PHAGE TAIL SHEATH PROTEIN"/>
    <property type="match status" value="1"/>
</dbReference>
<keyword evidence="5" id="KW-1185">Reference proteome</keyword>
<evidence type="ECO:0000259" key="3">
    <source>
        <dbReference type="Pfam" id="PF17482"/>
    </source>
</evidence>
<dbReference type="Pfam" id="PF17482">
    <property type="entry name" value="Phage_sheath_1C"/>
    <property type="match status" value="1"/>
</dbReference>
<dbReference type="RefSeq" id="WP_109870712.1">
    <property type="nucleotide sequence ID" value="NZ_QGNA01000002.1"/>
</dbReference>
<dbReference type="PANTHER" id="PTHR35861">
    <property type="match status" value="1"/>
</dbReference>
<protein>
    <recommendedName>
        <fullName evidence="3">Tail sheath protein C-terminal domain-containing protein</fullName>
    </recommendedName>
</protein>
<dbReference type="InterPro" id="IPR020287">
    <property type="entry name" value="Tail_sheath_C"/>
</dbReference>
<comment type="similarity">
    <text evidence="1">Belongs to the myoviridae tail sheath protein family.</text>
</comment>
<dbReference type="InterPro" id="IPR052042">
    <property type="entry name" value="Tail_sheath_structural"/>
</dbReference>
<sequence length="718" mass="76810">MSASLRRADFAAGAPYRPGLPPGVYEARATAAVPRIVRLDTACLIGLAERGPVNTPVPVESFADFTRLFGGAVAGLKLPQAVRAFFAEGGRRCIAIRCMDHRNARTARFVLPGVTVRGATPARRAVRIAARNPGSWGNRMLLRLSARRRALPLQRDFGWITPEGGGAPVWRRRWLAPAHRGLPGTTLRLPGTLGGVRSWHVAHVSAVEPAGRGTVRLTLTPEPPPGFRQAASATGTEEILLSLAITLDGQVVESWEEAGLHADHPRYLLRLLGRRAASEMLLPPPVNGSDPETEAGSPDRIWGGPEDPTGSEFLRPSALHRNAWLYPGAELLAAPDGLLAAGADLPPVRQGRDAAETTRRHHFLEPAGITPSHLAGDGDHRFLVFANRPAALDALGEWDSKQPFSPAALIVLPDLLHPAPAEPAAPDPTPEPGAPCFGACIPPAVTIARPVLDYRWLGEDLDDLRDTQAAVVSACEAHGARIALLDLPPRLTPGEIGAWRRALASDRAALYAPWLLAADARDPRAAPVVLPPACVAAGIAARVEIASHPWSAPANQALRSAFGVADDPGLPDAGFLHEERVDVIRPTERGLMLLGSRTTSLDRDWTHISVRRLVDWLKLQIAKDLEWAPFEPNNHVLWAGLVRAATQRLRAVFDAGGLAGRTAREAYFARCDVTTTPLNARDNGQVILLVGVAPAVPAEFIVFRLVRAGLGAALEAEG</sequence>
<dbReference type="Proteomes" id="UP000245765">
    <property type="component" value="Unassembled WGS sequence"/>
</dbReference>
<evidence type="ECO:0000313" key="4">
    <source>
        <dbReference type="EMBL" id="PWS37604.1"/>
    </source>
</evidence>
<dbReference type="OrthoDB" id="9767864at2"/>
<feature type="region of interest" description="Disordered" evidence="2">
    <location>
        <begin position="282"/>
        <end position="311"/>
    </location>
</feature>
<organism evidence="4 5">
    <name type="scientific">Falsiroseomonas bella</name>
    <dbReference type="NCBI Taxonomy" id="2184016"/>
    <lineage>
        <taxon>Bacteria</taxon>
        <taxon>Pseudomonadati</taxon>
        <taxon>Pseudomonadota</taxon>
        <taxon>Alphaproteobacteria</taxon>
        <taxon>Acetobacterales</taxon>
        <taxon>Roseomonadaceae</taxon>
        <taxon>Falsiroseomonas</taxon>
    </lineage>
</organism>